<proteinExistence type="predicted"/>
<reference evidence="3" key="1">
    <citation type="submission" date="2017-05" db="EMBL/GenBank/DDBJ databases">
        <title>Complete and WGS of Bordetella genogroups.</title>
        <authorList>
            <person name="Spilker T."/>
            <person name="Lipuma J."/>
        </authorList>
    </citation>
    <scope>NUCLEOTIDE SEQUENCE [LARGE SCALE GENOMIC DNA]</scope>
    <source>
        <strain evidence="3">AU16122</strain>
    </source>
</reference>
<comment type="caution">
    <text evidence="2">The sequence shown here is derived from an EMBL/GenBank/DDBJ whole genome shotgun (WGS) entry which is preliminary data.</text>
</comment>
<dbReference type="RefSeq" id="WP_094852144.1">
    <property type="nucleotide sequence ID" value="NZ_NEVM01000001.1"/>
</dbReference>
<feature type="domain" description="DUF7674" evidence="1">
    <location>
        <begin position="8"/>
        <end position="94"/>
    </location>
</feature>
<dbReference type="EMBL" id="NEVM01000001">
    <property type="protein sequence ID" value="OZI38045.1"/>
    <property type="molecule type" value="Genomic_DNA"/>
</dbReference>
<name>A0A261SLL5_9BORD</name>
<organism evidence="2 3">
    <name type="scientific">Bordetella genomosp. 10</name>
    <dbReference type="NCBI Taxonomy" id="1416804"/>
    <lineage>
        <taxon>Bacteria</taxon>
        <taxon>Pseudomonadati</taxon>
        <taxon>Pseudomonadota</taxon>
        <taxon>Betaproteobacteria</taxon>
        <taxon>Burkholderiales</taxon>
        <taxon>Alcaligenaceae</taxon>
        <taxon>Bordetella</taxon>
    </lineage>
</organism>
<dbReference type="Pfam" id="PF24722">
    <property type="entry name" value="DUF7674"/>
    <property type="match status" value="1"/>
</dbReference>
<dbReference type="OrthoDB" id="7063661at2"/>
<dbReference type="AlphaFoldDB" id="A0A261SLL5"/>
<evidence type="ECO:0000313" key="2">
    <source>
        <dbReference type="EMBL" id="OZI38045.1"/>
    </source>
</evidence>
<evidence type="ECO:0000313" key="3">
    <source>
        <dbReference type="Proteomes" id="UP000216020"/>
    </source>
</evidence>
<dbReference type="InterPro" id="IPR056091">
    <property type="entry name" value="DUF7674"/>
</dbReference>
<gene>
    <name evidence="2" type="ORF">CAL29_06750</name>
</gene>
<accession>A0A261SLL5</accession>
<sequence length="131" mass="15169">MSTWRRKAIEAVPELRDRIEQSWSPMAAWIELRSLFEQAMKNGDIQRARRIMDYARYCLAAPNADVNTAVAVGFIEHLADDEATRARLPELISVREFNDWREIMSYHADDQVLESLNAAFRSKTARPRKSS</sequence>
<dbReference type="Proteomes" id="UP000216020">
    <property type="component" value="Unassembled WGS sequence"/>
</dbReference>
<keyword evidence="3" id="KW-1185">Reference proteome</keyword>
<evidence type="ECO:0000259" key="1">
    <source>
        <dbReference type="Pfam" id="PF24722"/>
    </source>
</evidence>
<protein>
    <recommendedName>
        <fullName evidence="1">DUF7674 domain-containing protein</fullName>
    </recommendedName>
</protein>